<accession>A0A317RA42</accession>
<feature type="transmembrane region" description="Helical" evidence="4">
    <location>
        <begin position="107"/>
        <end position="132"/>
    </location>
</feature>
<feature type="transmembrane region" description="Helical" evidence="4">
    <location>
        <begin position="175"/>
        <end position="194"/>
    </location>
</feature>
<feature type="transmembrane region" description="Helical" evidence="4">
    <location>
        <begin position="385"/>
        <end position="406"/>
    </location>
</feature>
<dbReference type="InterPro" id="IPR020846">
    <property type="entry name" value="MFS_dom"/>
</dbReference>
<keyword evidence="7" id="KW-1185">Reference proteome</keyword>
<dbReference type="CDD" id="cd17355">
    <property type="entry name" value="MFS_YcxA_like"/>
    <property type="match status" value="1"/>
</dbReference>
<dbReference type="PANTHER" id="PTHR11360">
    <property type="entry name" value="MONOCARBOXYLATE TRANSPORTER"/>
    <property type="match status" value="1"/>
</dbReference>
<dbReference type="OrthoDB" id="3573349at2"/>
<feature type="transmembrane region" description="Helical" evidence="4">
    <location>
        <begin position="351"/>
        <end position="373"/>
    </location>
</feature>
<reference evidence="6 7" key="1">
    <citation type="submission" date="2018-05" db="EMBL/GenBank/DDBJ databases">
        <title>Genomic Encyclopedia of Type Strains, Phase IV (KMG-IV): sequencing the most valuable type-strain genomes for metagenomic binning, comparative biology and taxonomic classification.</title>
        <authorList>
            <person name="Goeker M."/>
        </authorList>
    </citation>
    <scope>NUCLEOTIDE SEQUENCE [LARGE SCALE GENOMIC DNA]</scope>
    <source>
        <strain evidence="6 7">DSM 26006</strain>
    </source>
</reference>
<feature type="transmembrane region" description="Helical" evidence="4">
    <location>
        <begin position="12"/>
        <end position="32"/>
    </location>
</feature>
<name>A0A317RA42_9BURK</name>
<dbReference type="Pfam" id="PF07690">
    <property type="entry name" value="MFS_1"/>
    <property type="match status" value="1"/>
</dbReference>
<feature type="domain" description="Major facilitator superfamily (MFS) profile" evidence="5">
    <location>
        <begin position="15"/>
        <end position="410"/>
    </location>
</feature>
<feature type="transmembrane region" description="Helical" evidence="4">
    <location>
        <begin position="237"/>
        <end position="258"/>
    </location>
</feature>
<organism evidence="6 7">
    <name type="scientific">Melaminivora alkalimesophila</name>
    <dbReference type="NCBI Taxonomy" id="1165852"/>
    <lineage>
        <taxon>Bacteria</taxon>
        <taxon>Pseudomonadati</taxon>
        <taxon>Pseudomonadota</taxon>
        <taxon>Betaproteobacteria</taxon>
        <taxon>Burkholderiales</taxon>
        <taxon>Comamonadaceae</taxon>
        <taxon>Melaminivora</taxon>
    </lineage>
</organism>
<dbReference type="RefSeq" id="WP_110012384.1">
    <property type="nucleotide sequence ID" value="NZ_QGUB01000007.1"/>
</dbReference>
<gene>
    <name evidence="6" type="ORF">DFR36_10782</name>
</gene>
<dbReference type="PANTHER" id="PTHR11360:SF284">
    <property type="entry name" value="EG:103B4.3 PROTEIN-RELATED"/>
    <property type="match status" value="1"/>
</dbReference>
<dbReference type="InterPro" id="IPR036259">
    <property type="entry name" value="MFS_trans_sf"/>
</dbReference>
<sequence length="429" mass="44995">MSPAPTQPPERWYFGWNIVAAATLITLLTVGMRLGLGPLFLPMAEDLGFSRSLLSSIVAVGMLCYGLAMPLAGWLVARRGTRFVLLAGTAMVVVAALWAANTRSPTGLLLSFGVLMSVGAGFTSPIALTPVISRWFQRRRGMALFFLSTGSMAGIAVMTPVLGIALQYLSWQSTLLAFAAVFVAVTVPAALRVIRDEAPPDGDALQDATGRPAPAAPAAHWSVTQAMRTATFARVTFGLFACGFSMNLLGTHGMPMLMDRGFDATTSALGIGLIGLVAIPSTIALGRLADRLPRARLLAAIYGVRGLGFIALMLAASALQLYGTAAVGGVVWAGSIALSSAILADVFGVRLVGVLYGWAYLMHQVGAMISSWLGGWGYERLGTHWLAFGLASALLLLAAVVVLGLPGGMAWRRPERPGAALGRLNRVGR</sequence>
<keyword evidence="1 4" id="KW-0812">Transmembrane</keyword>
<dbReference type="SUPFAM" id="SSF103473">
    <property type="entry name" value="MFS general substrate transporter"/>
    <property type="match status" value="1"/>
</dbReference>
<feature type="transmembrane region" description="Helical" evidence="4">
    <location>
        <begin position="83"/>
        <end position="101"/>
    </location>
</feature>
<evidence type="ECO:0000256" key="2">
    <source>
        <dbReference type="ARBA" id="ARBA00022989"/>
    </source>
</evidence>
<evidence type="ECO:0000256" key="4">
    <source>
        <dbReference type="SAM" id="Phobius"/>
    </source>
</evidence>
<feature type="transmembrane region" description="Helical" evidence="4">
    <location>
        <begin position="297"/>
        <end position="319"/>
    </location>
</feature>
<dbReference type="InterPro" id="IPR050327">
    <property type="entry name" value="Proton-linked_MCT"/>
</dbReference>
<dbReference type="GO" id="GO:0022857">
    <property type="term" value="F:transmembrane transporter activity"/>
    <property type="evidence" value="ECO:0007669"/>
    <property type="project" value="InterPro"/>
</dbReference>
<evidence type="ECO:0000256" key="1">
    <source>
        <dbReference type="ARBA" id="ARBA00022692"/>
    </source>
</evidence>
<evidence type="ECO:0000313" key="6">
    <source>
        <dbReference type="EMBL" id="PWW44616.1"/>
    </source>
</evidence>
<evidence type="ECO:0000256" key="3">
    <source>
        <dbReference type="ARBA" id="ARBA00023136"/>
    </source>
</evidence>
<feature type="transmembrane region" description="Helical" evidence="4">
    <location>
        <begin position="325"/>
        <end position="344"/>
    </location>
</feature>
<comment type="caution">
    <text evidence="6">The sequence shown here is derived from an EMBL/GenBank/DDBJ whole genome shotgun (WGS) entry which is preliminary data.</text>
</comment>
<protein>
    <submittedName>
        <fullName evidence="6">Putative MFS family arabinose efflux permease</fullName>
    </submittedName>
</protein>
<dbReference type="PROSITE" id="PS50850">
    <property type="entry name" value="MFS"/>
    <property type="match status" value="1"/>
</dbReference>
<dbReference type="Proteomes" id="UP000246483">
    <property type="component" value="Unassembled WGS sequence"/>
</dbReference>
<dbReference type="AlphaFoldDB" id="A0A317RA42"/>
<dbReference type="Gene3D" id="1.20.1250.20">
    <property type="entry name" value="MFS general substrate transporter like domains"/>
    <property type="match status" value="2"/>
</dbReference>
<dbReference type="InterPro" id="IPR011701">
    <property type="entry name" value="MFS"/>
</dbReference>
<feature type="transmembrane region" description="Helical" evidence="4">
    <location>
        <begin position="52"/>
        <end position="76"/>
    </location>
</feature>
<feature type="transmembrane region" description="Helical" evidence="4">
    <location>
        <begin position="144"/>
        <end position="169"/>
    </location>
</feature>
<keyword evidence="2 4" id="KW-1133">Transmembrane helix</keyword>
<proteinExistence type="predicted"/>
<evidence type="ECO:0000259" key="5">
    <source>
        <dbReference type="PROSITE" id="PS50850"/>
    </source>
</evidence>
<feature type="transmembrane region" description="Helical" evidence="4">
    <location>
        <begin position="264"/>
        <end position="285"/>
    </location>
</feature>
<evidence type="ECO:0000313" key="7">
    <source>
        <dbReference type="Proteomes" id="UP000246483"/>
    </source>
</evidence>
<keyword evidence="3 4" id="KW-0472">Membrane</keyword>
<dbReference type="EMBL" id="QGUB01000007">
    <property type="protein sequence ID" value="PWW44616.1"/>
    <property type="molecule type" value="Genomic_DNA"/>
</dbReference>